<accession>A0A511ZHC5</accession>
<keyword evidence="2" id="KW-1185">Reference proteome</keyword>
<name>A0A511ZHC5_9BACI</name>
<dbReference type="EMBL" id="BJYM01000005">
    <property type="protein sequence ID" value="GEN86847.1"/>
    <property type="molecule type" value="Genomic_DNA"/>
</dbReference>
<dbReference type="Proteomes" id="UP000321558">
    <property type="component" value="Unassembled WGS sequence"/>
</dbReference>
<evidence type="ECO:0000313" key="2">
    <source>
        <dbReference type="Proteomes" id="UP000321558"/>
    </source>
</evidence>
<dbReference type="AlphaFoldDB" id="A0A511ZHC5"/>
<dbReference type="OrthoDB" id="1045582at2"/>
<proteinExistence type="predicted"/>
<gene>
    <name evidence="1" type="ORF">OSO01_15860</name>
</gene>
<comment type="caution">
    <text evidence="1">The sequence shown here is derived from an EMBL/GenBank/DDBJ whole genome shotgun (WGS) entry which is preliminary data.</text>
</comment>
<evidence type="ECO:0000313" key="1">
    <source>
        <dbReference type="EMBL" id="GEN86847.1"/>
    </source>
</evidence>
<organism evidence="1 2">
    <name type="scientific">Oceanobacillus sojae</name>
    <dbReference type="NCBI Taxonomy" id="582851"/>
    <lineage>
        <taxon>Bacteria</taxon>
        <taxon>Bacillati</taxon>
        <taxon>Bacillota</taxon>
        <taxon>Bacilli</taxon>
        <taxon>Bacillales</taxon>
        <taxon>Bacillaceae</taxon>
        <taxon>Oceanobacillus</taxon>
    </lineage>
</organism>
<protein>
    <submittedName>
        <fullName evidence="1">Uncharacterized protein</fullName>
    </submittedName>
</protein>
<sequence>MKIKCVRLIDDDLPLGLIVNTAVIPVLESRWKKKKVNQLTGSLILLK</sequence>
<dbReference type="RefSeq" id="WP_147209866.1">
    <property type="nucleotide sequence ID" value="NZ_BJYM01000005.1"/>
</dbReference>
<reference evidence="1 2" key="1">
    <citation type="submission" date="2019-07" db="EMBL/GenBank/DDBJ databases">
        <title>Whole genome shotgun sequence of Oceanobacillus sojae NBRC 105379.</title>
        <authorList>
            <person name="Hosoyama A."/>
            <person name="Uohara A."/>
            <person name="Ohji S."/>
            <person name="Ichikawa N."/>
        </authorList>
    </citation>
    <scope>NUCLEOTIDE SEQUENCE [LARGE SCALE GENOMIC DNA]</scope>
    <source>
        <strain evidence="1 2">NBRC 105379</strain>
    </source>
</reference>